<organism evidence="2 3">
    <name type="scientific">Lates japonicus</name>
    <name type="common">Japanese lates</name>
    <dbReference type="NCBI Taxonomy" id="270547"/>
    <lineage>
        <taxon>Eukaryota</taxon>
        <taxon>Metazoa</taxon>
        <taxon>Chordata</taxon>
        <taxon>Craniata</taxon>
        <taxon>Vertebrata</taxon>
        <taxon>Euteleostomi</taxon>
        <taxon>Actinopterygii</taxon>
        <taxon>Neopterygii</taxon>
        <taxon>Teleostei</taxon>
        <taxon>Neoteleostei</taxon>
        <taxon>Acanthomorphata</taxon>
        <taxon>Carangaria</taxon>
        <taxon>Carangaria incertae sedis</taxon>
        <taxon>Centropomidae</taxon>
        <taxon>Lates</taxon>
    </lineage>
</organism>
<dbReference type="GO" id="GO:0003677">
    <property type="term" value="F:DNA binding"/>
    <property type="evidence" value="ECO:0007669"/>
    <property type="project" value="UniProtKB-KW"/>
</dbReference>
<dbReference type="AlphaFoldDB" id="A0AAD3RAB2"/>
<comment type="caution">
    <text evidence="2">The sequence shown here is derived from an EMBL/GenBank/DDBJ whole genome shotgun (WGS) entry which is preliminary data.</text>
</comment>
<evidence type="ECO:0000313" key="2">
    <source>
        <dbReference type="EMBL" id="GLD60705.1"/>
    </source>
</evidence>
<evidence type="ECO:0000313" key="3">
    <source>
        <dbReference type="Proteomes" id="UP001279410"/>
    </source>
</evidence>
<gene>
    <name evidence="2" type="ORF">AKAME5_001257800</name>
</gene>
<feature type="region of interest" description="Disordered" evidence="1">
    <location>
        <begin position="74"/>
        <end position="100"/>
    </location>
</feature>
<keyword evidence="2" id="KW-0808">Transferase</keyword>
<dbReference type="EMBL" id="BRZM01000042">
    <property type="protein sequence ID" value="GLD60705.1"/>
    <property type="molecule type" value="Genomic_DNA"/>
</dbReference>
<sequence length="100" mass="11510">MGFMHFGVNLFLGNSEYHWMKTMLYLLGQPKKHQLIAGKTGEYFILELDVGRRLKTLEEQKDLPGVRTFQELPSKKMLETATSDSKEGDSFIPNLKDDTE</sequence>
<protein>
    <submittedName>
        <fullName evidence="2">Homeodomain-interacting protein kinase 3-like protein</fullName>
    </submittedName>
</protein>
<keyword evidence="2" id="KW-0418">Kinase</keyword>
<dbReference type="GO" id="GO:0016301">
    <property type="term" value="F:kinase activity"/>
    <property type="evidence" value="ECO:0007669"/>
    <property type="project" value="UniProtKB-KW"/>
</dbReference>
<keyword evidence="3" id="KW-1185">Reference proteome</keyword>
<dbReference type="Proteomes" id="UP001279410">
    <property type="component" value="Unassembled WGS sequence"/>
</dbReference>
<accession>A0AAD3RAB2</accession>
<evidence type="ECO:0000256" key="1">
    <source>
        <dbReference type="SAM" id="MobiDB-lite"/>
    </source>
</evidence>
<name>A0AAD3RAB2_LATJO</name>
<keyword evidence="2" id="KW-0371">Homeobox</keyword>
<reference evidence="2" key="1">
    <citation type="submission" date="2022-08" db="EMBL/GenBank/DDBJ databases">
        <title>Genome sequencing of akame (Lates japonicus).</title>
        <authorList>
            <person name="Hashiguchi Y."/>
            <person name="Takahashi H."/>
        </authorList>
    </citation>
    <scope>NUCLEOTIDE SEQUENCE</scope>
    <source>
        <strain evidence="2">Kochi</strain>
    </source>
</reference>
<proteinExistence type="predicted"/>
<keyword evidence="2" id="KW-0238">DNA-binding</keyword>